<dbReference type="PANTHER" id="PTHR11008">
    <property type="entry name" value="PROTEIN TAKEOUT-LIKE PROTEIN"/>
    <property type="match status" value="1"/>
</dbReference>
<gene>
    <name evidence="3" type="primary">LOC114247657</name>
</gene>
<dbReference type="OrthoDB" id="6854146at2759"/>
<dbReference type="AlphaFoldDB" id="A0A6J2K850"/>
<evidence type="ECO:0000313" key="2">
    <source>
        <dbReference type="Proteomes" id="UP000504629"/>
    </source>
</evidence>
<dbReference type="InterPro" id="IPR010562">
    <property type="entry name" value="Haemolymph_juvenile_hormone-bd"/>
</dbReference>
<dbReference type="InterPro" id="IPR038606">
    <property type="entry name" value="To_sf"/>
</dbReference>
<keyword evidence="2" id="KW-1185">Reference proteome</keyword>
<dbReference type="KEGG" id="bman:114247657"/>
<reference evidence="3" key="1">
    <citation type="submission" date="2025-08" db="UniProtKB">
        <authorList>
            <consortium name="RefSeq"/>
        </authorList>
    </citation>
    <scope>IDENTIFICATION</scope>
    <source>
        <tissue evidence="3">Silk gland</tissue>
    </source>
</reference>
<evidence type="ECO:0000256" key="1">
    <source>
        <dbReference type="SAM" id="SignalP"/>
    </source>
</evidence>
<dbReference type="PANTHER" id="PTHR11008:SF32">
    <property type="entry name" value="CIRCADIAN CLOCK-CONTROLLED PROTEIN DAYWAKE-RELATED"/>
    <property type="match status" value="1"/>
</dbReference>
<proteinExistence type="predicted"/>
<evidence type="ECO:0000313" key="3">
    <source>
        <dbReference type="RefSeq" id="XP_028036464.1"/>
    </source>
</evidence>
<keyword evidence="1" id="KW-0732">Signal</keyword>
<dbReference type="Gene3D" id="3.15.10.30">
    <property type="entry name" value="Haemolymph juvenile hormone binding protein"/>
    <property type="match status" value="1"/>
</dbReference>
<sequence>MTTVNFKLILTISLLISNVFAFERVPCDLSDVVCTTQASVNIYHNIVNGKPEFGIDRNDPLHRDTIQSISQRLNYTLTNAYLYGLKHCAIHQLKFNMNELTWEFYLTCPRLILEADYDIKGEIMSLNIDGNGPCRIVYDNYIIGLTGGLQLYNGPNENSYIHVTEFKMSYLDVRGLATYQFNNLYNSDPERAFIMSNLLNANWQRVTAATQEPAMYAVFEKFIESVNKYLKHVPVKQLFARTVL</sequence>
<feature type="signal peptide" evidence="1">
    <location>
        <begin position="1"/>
        <end position="21"/>
    </location>
</feature>
<dbReference type="Pfam" id="PF06585">
    <property type="entry name" value="JHBP"/>
    <property type="match status" value="1"/>
</dbReference>
<name>A0A6J2K850_BOMMA</name>
<dbReference type="Proteomes" id="UP000504629">
    <property type="component" value="Unplaced"/>
</dbReference>
<protein>
    <submittedName>
        <fullName evidence="3">Uncharacterized protein LOC114247657</fullName>
    </submittedName>
</protein>
<dbReference type="SMART" id="SM00700">
    <property type="entry name" value="JHBP"/>
    <property type="match status" value="1"/>
</dbReference>
<dbReference type="GO" id="GO:0005615">
    <property type="term" value="C:extracellular space"/>
    <property type="evidence" value="ECO:0007669"/>
    <property type="project" value="TreeGrafter"/>
</dbReference>
<organism evidence="2 3">
    <name type="scientific">Bombyx mandarina</name>
    <name type="common">Wild silk moth</name>
    <name type="synonym">Wild silkworm</name>
    <dbReference type="NCBI Taxonomy" id="7092"/>
    <lineage>
        <taxon>Eukaryota</taxon>
        <taxon>Metazoa</taxon>
        <taxon>Ecdysozoa</taxon>
        <taxon>Arthropoda</taxon>
        <taxon>Hexapoda</taxon>
        <taxon>Insecta</taxon>
        <taxon>Pterygota</taxon>
        <taxon>Neoptera</taxon>
        <taxon>Endopterygota</taxon>
        <taxon>Lepidoptera</taxon>
        <taxon>Glossata</taxon>
        <taxon>Ditrysia</taxon>
        <taxon>Bombycoidea</taxon>
        <taxon>Bombycidae</taxon>
        <taxon>Bombycinae</taxon>
        <taxon>Bombyx</taxon>
    </lineage>
</organism>
<accession>A0A6J2K850</accession>
<feature type="chain" id="PRO_5026679740" evidence="1">
    <location>
        <begin position="22"/>
        <end position="244"/>
    </location>
</feature>
<dbReference type="RefSeq" id="XP_028036464.1">
    <property type="nucleotide sequence ID" value="XM_028180663.1"/>
</dbReference>
<dbReference type="GeneID" id="114247657"/>